<protein>
    <submittedName>
        <fullName evidence="1">Uncharacterized protein</fullName>
    </submittedName>
</protein>
<keyword evidence="2" id="KW-1185">Reference proteome</keyword>
<evidence type="ECO:0000313" key="2">
    <source>
        <dbReference type="Proteomes" id="UP000284547"/>
    </source>
</evidence>
<dbReference type="Proteomes" id="UP000284547">
    <property type="component" value="Unassembled WGS sequence"/>
</dbReference>
<name>A0A411Z6E8_9RHOB</name>
<dbReference type="AlphaFoldDB" id="A0A411Z6E8"/>
<proteinExistence type="predicted"/>
<dbReference type="EMBL" id="QWEY01000001">
    <property type="protein sequence ID" value="RGP38592.1"/>
    <property type="molecule type" value="Genomic_DNA"/>
</dbReference>
<comment type="caution">
    <text evidence="1">The sequence shown here is derived from an EMBL/GenBank/DDBJ whole genome shotgun (WGS) entry which is preliminary data.</text>
</comment>
<accession>A0A411Z6E8</accession>
<organism evidence="1 2">
    <name type="scientific">Pseudotabrizicola alkalilacus</name>
    <dbReference type="NCBI Taxonomy" id="2305252"/>
    <lineage>
        <taxon>Bacteria</taxon>
        <taxon>Pseudomonadati</taxon>
        <taxon>Pseudomonadota</taxon>
        <taxon>Alphaproteobacteria</taxon>
        <taxon>Rhodobacterales</taxon>
        <taxon>Paracoccaceae</taxon>
        <taxon>Pseudotabrizicola</taxon>
    </lineage>
</organism>
<reference evidence="1 2" key="1">
    <citation type="submission" date="2018-08" db="EMBL/GenBank/DDBJ databases">
        <title>Flavobacterium tibetense sp. nov., isolated from a wetland YonghuCo on Tibetan Plateau.</title>
        <authorList>
            <person name="Phurbu D."/>
            <person name="Lu H."/>
            <person name="Xing P."/>
        </authorList>
    </citation>
    <scope>NUCLEOTIDE SEQUENCE [LARGE SCALE GENOMIC DNA]</scope>
    <source>
        <strain evidence="1 2">DJC</strain>
    </source>
</reference>
<evidence type="ECO:0000313" key="1">
    <source>
        <dbReference type="EMBL" id="RGP38592.1"/>
    </source>
</evidence>
<sequence length="228" mass="25778">MGVPTVTLQHGLYVDYGDYDTVNKINYMHQPSEYFLSWGPETSELIGRYHPETRIVECGKPLIFNASPPAGTAASAPYVSLFLDQKPFQAQNIEMIEIVLAYAQLKGMEVKVRFHPSLPKAEILKRYPGMTEQLHFTDAALIVGHTSSLLYEALALGCRVMRFATDIPAIPLPDNSQFSTLHELEQKLTLAQDKDLWRRYFTALGEDALQNYRTFFDGLLNSRKVMTA</sequence>
<gene>
    <name evidence="1" type="ORF">D1012_00190</name>
</gene>